<dbReference type="Gene3D" id="1.10.340.70">
    <property type="match status" value="1"/>
</dbReference>
<feature type="region of interest" description="Disordered" evidence="1">
    <location>
        <begin position="1146"/>
        <end position="1166"/>
    </location>
</feature>
<dbReference type="InterPro" id="IPR008042">
    <property type="entry name" value="Retrotrans_Pao"/>
</dbReference>
<dbReference type="Pfam" id="PF18701">
    <property type="entry name" value="DUF5641"/>
    <property type="match status" value="1"/>
</dbReference>
<dbReference type="PROSITE" id="PS50994">
    <property type="entry name" value="INTEGRASE"/>
    <property type="match status" value="1"/>
</dbReference>
<dbReference type="InterPro" id="IPR001584">
    <property type="entry name" value="Integrase_cat-core"/>
</dbReference>
<dbReference type="SUPFAM" id="SSF53098">
    <property type="entry name" value="Ribonuclease H-like"/>
    <property type="match status" value="1"/>
</dbReference>
<dbReference type="InterPro" id="IPR043502">
    <property type="entry name" value="DNA/RNA_pol_sf"/>
</dbReference>
<name>A0ABN7ARD7_9HEMI</name>
<dbReference type="InterPro" id="IPR012337">
    <property type="entry name" value="RNaseH-like_sf"/>
</dbReference>
<evidence type="ECO:0000313" key="4">
    <source>
        <dbReference type="Proteomes" id="UP001307889"/>
    </source>
</evidence>
<dbReference type="InterPro" id="IPR036397">
    <property type="entry name" value="RNaseH_sf"/>
</dbReference>
<evidence type="ECO:0000313" key="3">
    <source>
        <dbReference type="EMBL" id="BES94767.1"/>
    </source>
</evidence>
<feature type="domain" description="Integrase catalytic" evidence="2">
    <location>
        <begin position="843"/>
        <end position="1037"/>
    </location>
</feature>
<gene>
    <name evidence="3" type="ORF">NTJ_07576</name>
</gene>
<sequence>MSVSGASGSFNLTPSLVTLPSPTKSDSLPPACQALAVQIDRTALVLDQQLSRMFELESVQECSPMTPEELKAEEMFARQSYQLPNGRFCVPILLKRPVTELGDSRRIALRRLFQLESRFKKNQDLHHQYSEFMLEYLTLGHMSPVSPPTCGQKVYYLPHHAVFRQDNPTSKIRVVFNGSQRTTTGYSLNDILHTGPKLLPNILEIVTRFRQHMYVFTGDIKQMFRNINIVPHERDLLRILWRSDPNQPIQDYCLNTVTYGTTSAPYLANKVIQSLAKIGRETHPLASEILANRTYVDDCHGGGRTIEEALKARKDIVSLLSSGGFELRKWAANHPDILSQLPREHLLPAHSSVEFSTEEEKSLKILGLLWNPSADNFHYVSSPVPDIRTKRDLASQIGRIFDPLGWLMPVAVQARSIQRSVCLAKYDWDENLSFDLQAQWKVFASDFNNLPKITIPRLMSFSEDRDWLVGFADASERAYAAVVYHVNCSSSPPTVRLVLARARMAPIKQESLPRLELLAAELLSKMFSKVSPLFPHVSIDQQIAFSDSTIALSWITANPAPLWKVFVGNRVAKILDNLPADRWFHVRSSENPADLASRGALPSQIAQSSLWWAGPSWLSSPQIEWPCKKVSADLNDPLVDAERRAKCPLLCATVVQNDDFQLEQKFSNWSTLRRVVAWSLRFAYNCTHPSEKHSGALEAGELQNAEDCLIRRTQQHFLKDQLKDVQSHKPKDRLTKTLGLFIDPKGILRVGGRLSNADLPFQAQHPALLPKDSHLTKIIIASAHEQLLHVGPRTTLAWLRQKYWVMNGRNVVQRQLANCIRCFSVNPRPYQPEMGQLPRDRTLSIAPFQQVGIDYAGPFNVNFTGHRGTKTHFVYLAIFVCFSTKAIHLEVVMDLSTDGFLQALERFVGRRGVPAVIHTDNGRNFVGAANLFRPVRQCFDTAEHRAALINQTSDRGIQWKFIPPRAPHFGGLWEAAVKSTKRLLKVTLLGHTPSFQVFSTLIVRVEAILNSRPLAADLSSPNELRVITPGHFLAQRPLTSLPEPSNQNRHSFLSTWRFVQQSTATFWKRWQREYLLEQQQMLKWNTPSKPPRIGQVVLIREDNVPPLQWPLGVITELVPGQDKKTRVAILRTSAGVKTRPIIRLCPLPDDSTQGTPRAGQDVQPSS</sequence>
<evidence type="ECO:0000256" key="1">
    <source>
        <dbReference type="SAM" id="MobiDB-lite"/>
    </source>
</evidence>
<dbReference type="Pfam" id="PF05380">
    <property type="entry name" value="Peptidase_A17"/>
    <property type="match status" value="1"/>
</dbReference>
<dbReference type="Gene3D" id="3.30.70.270">
    <property type="match status" value="1"/>
</dbReference>
<organism evidence="3 4">
    <name type="scientific">Nesidiocoris tenuis</name>
    <dbReference type="NCBI Taxonomy" id="355587"/>
    <lineage>
        <taxon>Eukaryota</taxon>
        <taxon>Metazoa</taxon>
        <taxon>Ecdysozoa</taxon>
        <taxon>Arthropoda</taxon>
        <taxon>Hexapoda</taxon>
        <taxon>Insecta</taxon>
        <taxon>Pterygota</taxon>
        <taxon>Neoptera</taxon>
        <taxon>Paraneoptera</taxon>
        <taxon>Hemiptera</taxon>
        <taxon>Heteroptera</taxon>
        <taxon>Panheteroptera</taxon>
        <taxon>Cimicomorpha</taxon>
        <taxon>Miridae</taxon>
        <taxon>Dicyphina</taxon>
        <taxon>Nesidiocoris</taxon>
    </lineage>
</organism>
<dbReference type="EMBL" id="AP028913">
    <property type="protein sequence ID" value="BES94767.1"/>
    <property type="molecule type" value="Genomic_DNA"/>
</dbReference>
<dbReference type="InterPro" id="IPR043128">
    <property type="entry name" value="Rev_trsase/Diguanyl_cyclase"/>
</dbReference>
<dbReference type="Proteomes" id="UP001307889">
    <property type="component" value="Chromosome 5"/>
</dbReference>
<keyword evidence="4" id="KW-1185">Reference proteome</keyword>
<proteinExistence type="predicted"/>
<dbReference type="InterPro" id="IPR040676">
    <property type="entry name" value="DUF5641"/>
</dbReference>
<reference evidence="3 4" key="1">
    <citation type="submission" date="2023-09" db="EMBL/GenBank/DDBJ databases">
        <title>Nesidiocoris tenuis whole genome shotgun sequence.</title>
        <authorList>
            <person name="Shibata T."/>
            <person name="Shimoda M."/>
            <person name="Kobayashi T."/>
            <person name="Uehara T."/>
        </authorList>
    </citation>
    <scope>NUCLEOTIDE SEQUENCE [LARGE SCALE GENOMIC DNA]</scope>
    <source>
        <strain evidence="3 4">Japan</strain>
    </source>
</reference>
<accession>A0ABN7ARD7</accession>
<protein>
    <submittedName>
        <fullName evidence="3">Pao retrotransposon peptidase</fullName>
    </submittedName>
</protein>
<dbReference type="CDD" id="cd01644">
    <property type="entry name" value="RT_pepA17"/>
    <property type="match status" value="1"/>
</dbReference>
<dbReference type="PANTHER" id="PTHR47331:SF1">
    <property type="entry name" value="GAG-LIKE PROTEIN"/>
    <property type="match status" value="1"/>
</dbReference>
<dbReference type="PANTHER" id="PTHR47331">
    <property type="entry name" value="PHD-TYPE DOMAIN-CONTAINING PROTEIN"/>
    <property type="match status" value="1"/>
</dbReference>
<dbReference type="Pfam" id="PF17921">
    <property type="entry name" value="Integrase_H2C2"/>
    <property type="match status" value="1"/>
</dbReference>
<dbReference type="Gene3D" id="3.10.10.10">
    <property type="entry name" value="HIV Type 1 Reverse Transcriptase, subunit A, domain 1"/>
    <property type="match status" value="1"/>
</dbReference>
<dbReference type="Gene3D" id="3.30.420.10">
    <property type="entry name" value="Ribonuclease H-like superfamily/Ribonuclease H"/>
    <property type="match status" value="1"/>
</dbReference>
<dbReference type="InterPro" id="IPR041588">
    <property type="entry name" value="Integrase_H2C2"/>
</dbReference>
<evidence type="ECO:0000259" key="2">
    <source>
        <dbReference type="PROSITE" id="PS50994"/>
    </source>
</evidence>
<dbReference type="SUPFAM" id="SSF56672">
    <property type="entry name" value="DNA/RNA polymerases"/>
    <property type="match status" value="1"/>
</dbReference>